<name>Q7XJ18_ORYSJ</name>
<reference evidence="1" key="2">
    <citation type="submission" date="2003-04" db="EMBL/GenBank/DDBJ databases">
        <title>Oryza sativa nipponbare genomic DNA, chromosome 9, PAC clone:P0478E02.</title>
        <authorList>
            <person name="Oliveira A.C."/>
            <person name="Mattos L.T."/>
            <person name="Carvalho F.F."/>
            <person name="Shimano A."/>
            <person name="Zimmer P.D."/>
            <person name="Malone G."/>
            <person name="Dellagostin O."/>
        </authorList>
    </citation>
    <scope>NUCLEOTIDE SEQUENCE</scope>
</reference>
<sequence length="116" mass="12937">MRRARRAVWGSQYVLAPIYGQIVVDPEARLSMLGALILEMHVGTTHLPRGGVADVLSRTFVHHGGLSGLKSSSTEIVVVTSYMSRPYSWRRRIGGYLLVGRPWHRIDFDGYDGGKI</sequence>
<protein>
    <submittedName>
        <fullName evidence="1">Uncharacterized protein</fullName>
    </submittedName>
</protein>
<dbReference type="AlphaFoldDB" id="Q7XJ18"/>
<organism evidence="1 3">
    <name type="scientific">Oryza sativa subsp. japonica</name>
    <name type="common">Rice</name>
    <dbReference type="NCBI Taxonomy" id="39947"/>
    <lineage>
        <taxon>Eukaryota</taxon>
        <taxon>Viridiplantae</taxon>
        <taxon>Streptophyta</taxon>
        <taxon>Embryophyta</taxon>
        <taxon>Tracheophyta</taxon>
        <taxon>Spermatophyta</taxon>
        <taxon>Magnoliopsida</taxon>
        <taxon>Liliopsida</taxon>
        <taxon>Poales</taxon>
        <taxon>Poaceae</taxon>
        <taxon>BOP clade</taxon>
        <taxon>Oryzoideae</taxon>
        <taxon>Oryzeae</taxon>
        <taxon>Oryzinae</taxon>
        <taxon>Oryza</taxon>
        <taxon>Oryza sativa</taxon>
    </lineage>
</organism>
<proteinExistence type="predicted"/>
<evidence type="ECO:0000313" key="3">
    <source>
        <dbReference type="Proteomes" id="UP000000763"/>
    </source>
</evidence>
<evidence type="ECO:0000313" key="1">
    <source>
        <dbReference type="EMBL" id="BAC79189.1"/>
    </source>
</evidence>
<evidence type="ECO:0000313" key="2">
    <source>
        <dbReference type="EMBL" id="BAD46588.1"/>
    </source>
</evidence>
<gene>
    <name evidence="2" type="ORF">B1274F11.35</name>
    <name evidence="1" type="ORF">P0478E02.8</name>
</gene>
<dbReference type="Proteomes" id="UP000000763">
    <property type="component" value="Chromosome 9"/>
</dbReference>
<dbReference type="EMBL" id="AB109206">
    <property type="protein sequence ID" value="BAC79189.1"/>
    <property type="molecule type" value="Genomic_DNA"/>
</dbReference>
<accession>Q7XJ18</accession>
<reference evidence="3" key="3">
    <citation type="journal article" date="2005" name="Nature">
        <title>The map-based sequence of the rice genome.</title>
        <authorList>
            <consortium name="International rice genome sequencing project (IRGSP)"/>
            <person name="Matsumoto T."/>
            <person name="Wu J."/>
            <person name="Kanamori H."/>
            <person name="Katayose Y."/>
            <person name="Fujisawa M."/>
            <person name="Namiki N."/>
            <person name="Mizuno H."/>
            <person name="Yamamoto K."/>
            <person name="Antonio B.A."/>
            <person name="Baba T."/>
            <person name="Sakata K."/>
            <person name="Nagamura Y."/>
            <person name="Aoki H."/>
            <person name="Arikawa K."/>
            <person name="Arita K."/>
            <person name="Bito T."/>
            <person name="Chiden Y."/>
            <person name="Fujitsuka N."/>
            <person name="Fukunaka R."/>
            <person name="Hamada M."/>
            <person name="Harada C."/>
            <person name="Hayashi A."/>
            <person name="Hijishita S."/>
            <person name="Honda M."/>
            <person name="Hosokawa S."/>
            <person name="Ichikawa Y."/>
            <person name="Idonuma A."/>
            <person name="Iijima M."/>
            <person name="Ikeda M."/>
            <person name="Ikeno M."/>
            <person name="Ito K."/>
            <person name="Ito S."/>
            <person name="Ito T."/>
            <person name="Ito Y."/>
            <person name="Ito Y."/>
            <person name="Iwabuchi A."/>
            <person name="Kamiya K."/>
            <person name="Karasawa W."/>
            <person name="Kurita K."/>
            <person name="Katagiri S."/>
            <person name="Kikuta A."/>
            <person name="Kobayashi H."/>
            <person name="Kobayashi N."/>
            <person name="Machita K."/>
            <person name="Maehara T."/>
            <person name="Masukawa M."/>
            <person name="Mizubayashi T."/>
            <person name="Mukai Y."/>
            <person name="Nagasaki H."/>
            <person name="Nagata Y."/>
            <person name="Naito S."/>
            <person name="Nakashima M."/>
            <person name="Nakama Y."/>
            <person name="Nakamichi Y."/>
            <person name="Nakamura M."/>
            <person name="Meguro A."/>
            <person name="Negishi M."/>
            <person name="Ohta I."/>
            <person name="Ohta T."/>
            <person name="Okamoto M."/>
            <person name="Ono N."/>
            <person name="Saji S."/>
            <person name="Sakaguchi M."/>
            <person name="Sakai K."/>
            <person name="Shibata M."/>
            <person name="Shimokawa T."/>
            <person name="Song J."/>
            <person name="Takazaki Y."/>
            <person name="Terasawa K."/>
            <person name="Tsugane M."/>
            <person name="Tsuji K."/>
            <person name="Ueda S."/>
            <person name="Waki K."/>
            <person name="Yamagata H."/>
            <person name="Yamamoto M."/>
            <person name="Yamamoto S."/>
            <person name="Yamane H."/>
            <person name="Yoshiki S."/>
            <person name="Yoshihara R."/>
            <person name="Yukawa K."/>
            <person name="Zhong H."/>
            <person name="Yano M."/>
            <person name="Yuan Q."/>
            <person name="Ouyang S."/>
            <person name="Liu J."/>
            <person name="Jones K.M."/>
            <person name="Gansberger K."/>
            <person name="Moffat K."/>
            <person name="Hill J."/>
            <person name="Bera J."/>
            <person name="Fadrosh D."/>
            <person name="Jin S."/>
            <person name="Johri S."/>
            <person name="Kim M."/>
            <person name="Overton L."/>
            <person name="Reardon M."/>
            <person name="Tsitrin T."/>
            <person name="Vuong H."/>
            <person name="Weaver B."/>
            <person name="Ciecko A."/>
            <person name="Tallon L."/>
            <person name="Jackson J."/>
            <person name="Pai G."/>
            <person name="Aken S.V."/>
            <person name="Utterback T."/>
            <person name="Reidmuller S."/>
            <person name="Feldblyum T."/>
            <person name="Hsiao J."/>
            <person name="Zismann V."/>
            <person name="Iobst S."/>
            <person name="de Vazeille A.R."/>
            <person name="Buell C.R."/>
            <person name="Ying K."/>
            <person name="Li Y."/>
            <person name="Lu T."/>
            <person name="Huang Y."/>
            <person name="Zhao Q."/>
            <person name="Feng Q."/>
            <person name="Zhang L."/>
            <person name="Zhu J."/>
            <person name="Weng Q."/>
            <person name="Mu J."/>
            <person name="Lu Y."/>
            <person name="Fan D."/>
            <person name="Liu Y."/>
            <person name="Guan J."/>
            <person name="Zhang Y."/>
            <person name="Yu S."/>
            <person name="Liu X."/>
            <person name="Zhang Y."/>
            <person name="Hong G."/>
            <person name="Han B."/>
            <person name="Choisne N."/>
            <person name="Demange N."/>
            <person name="Orjeda G."/>
            <person name="Samain S."/>
            <person name="Cattolico L."/>
            <person name="Pelletier E."/>
            <person name="Couloux A."/>
            <person name="Segurens B."/>
            <person name="Wincker P."/>
            <person name="D'Hont A."/>
            <person name="Scarpelli C."/>
            <person name="Weissenbach J."/>
            <person name="Salanoubat M."/>
            <person name="Quetier F."/>
            <person name="Yu Y."/>
            <person name="Kim H.R."/>
            <person name="Rambo T."/>
            <person name="Currie J."/>
            <person name="Collura K."/>
            <person name="Luo M."/>
            <person name="Yang T."/>
            <person name="Ammiraju J.S.S."/>
            <person name="Engler F."/>
            <person name="Soderlund C."/>
            <person name="Wing R.A."/>
            <person name="Palmer L.E."/>
            <person name="de la Bastide M."/>
            <person name="Spiegel L."/>
            <person name="Nascimento L."/>
            <person name="Zutavern T."/>
            <person name="O'Shaughnessy A."/>
            <person name="Dike S."/>
            <person name="Dedhia N."/>
            <person name="Preston R."/>
            <person name="Balija V."/>
            <person name="McCombie W.R."/>
            <person name="Chow T."/>
            <person name="Chen H."/>
            <person name="Chung M."/>
            <person name="Chen C."/>
            <person name="Shaw J."/>
            <person name="Wu H."/>
            <person name="Hsiao K."/>
            <person name="Chao Y."/>
            <person name="Chu M."/>
            <person name="Cheng C."/>
            <person name="Hour A."/>
            <person name="Lee P."/>
            <person name="Lin S."/>
            <person name="Lin Y."/>
            <person name="Liou J."/>
            <person name="Liu S."/>
            <person name="Hsing Y."/>
            <person name="Raghuvanshi S."/>
            <person name="Mohanty A."/>
            <person name="Bharti A.K."/>
            <person name="Gaur A."/>
            <person name="Gupta V."/>
            <person name="Kumar D."/>
            <person name="Ravi V."/>
            <person name="Vij S."/>
            <person name="Kapur A."/>
            <person name="Khurana P."/>
            <person name="Khurana P."/>
            <person name="Khurana J.P."/>
            <person name="Tyagi A.K."/>
            <person name="Gaikwad K."/>
            <person name="Singh A."/>
            <person name="Dalal V."/>
            <person name="Srivastava S."/>
            <person name="Dixit A."/>
            <person name="Pal A.K."/>
            <person name="Ghazi I.A."/>
            <person name="Yadav M."/>
            <person name="Pandit A."/>
            <person name="Bhargava A."/>
            <person name="Sureshbabu K."/>
            <person name="Batra K."/>
            <person name="Sharma T.R."/>
            <person name="Mohapatra T."/>
            <person name="Singh N.K."/>
            <person name="Messing J."/>
            <person name="Nelson A.B."/>
            <person name="Fuks G."/>
            <person name="Kavchok S."/>
            <person name="Keizer G."/>
            <person name="Linton E."/>
            <person name="Llaca V."/>
            <person name="Song R."/>
            <person name="Tanyolac B."/>
            <person name="Young S."/>
            <person name="Ho-Il K."/>
            <person name="Hahn J.H."/>
            <person name="Sangsakoo G."/>
            <person name="Vanavichit A."/>
            <person name="de Mattos Luiz.A.T."/>
            <person name="Zimmer P.D."/>
            <person name="Malone G."/>
            <person name="Dellagostin O."/>
            <person name="de Oliveira A.C."/>
            <person name="Bevan M."/>
            <person name="Bancroft I."/>
            <person name="Minx P."/>
            <person name="Cordum H."/>
            <person name="Wilson R."/>
            <person name="Cheng Z."/>
            <person name="Jin W."/>
            <person name="Jiang J."/>
            <person name="Leong S.A."/>
            <person name="Iwama H."/>
            <person name="Gojobori T."/>
            <person name="Itoh T."/>
            <person name="Niimura Y."/>
            <person name="Fujii Y."/>
            <person name="Habara T."/>
            <person name="Sakai H."/>
            <person name="Sato Y."/>
            <person name="Wilson G."/>
            <person name="Kumar K."/>
            <person name="McCouch S."/>
            <person name="Juretic N."/>
            <person name="Hoen D."/>
            <person name="Wright S."/>
            <person name="Bruskiewich R."/>
            <person name="Bureau T."/>
            <person name="Miyao A."/>
            <person name="Hirochika H."/>
            <person name="Nishikawa T."/>
            <person name="Kadowaki K."/>
            <person name="Sugiura M."/>
            <person name="Burr B."/>
            <person name="Sasaki T."/>
        </authorList>
    </citation>
    <scope>NUCLEOTIDE SEQUENCE [LARGE SCALE GENOMIC DNA]</scope>
    <source>
        <strain evidence="3">cv. Nipponbare</strain>
    </source>
</reference>
<reference evidence="2" key="1">
    <citation type="submission" date="2002-12" db="EMBL/GenBank/DDBJ databases">
        <title>Oryza sativa nipponbare(GA3) genomic DNA, chromosome 9, BAC clone:B1274F11.</title>
        <authorList>
            <person name="Sasaki T."/>
            <person name="Matsumoto T."/>
            <person name="Katayose Y."/>
        </authorList>
    </citation>
    <scope>NUCLEOTIDE SEQUENCE</scope>
</reference>
<reference evidence="3" key="4">
    <citation type="journal article" date="2008" name="Nucleic Acids Res.">
        <title>The rice annotation project database (RAP-DB): 2008 update.</title>
        <authorList>
            <consortium name="The rice annotation project (RAP)"/>
        </authorList>
    </citation>
    <scope>GENOME REANNOTATION</scope>
    <source>
        <strain evidence="3">cv. Nipponbare</strain>
    </source>
</reference>
<dbReference type="EMBL" id="AP006149">
    <property type="protein sequence ID" value="BAD46588.1"/>
    <property type="molecule type" value="Genomic_DNA"/>
</dbReference>